<dbReference type="SUPFAM" id="SSF53756">
    <property type="entry name" value="UDP-Glycosyltransferase/glycogen phosphorylase"/>
    <property type="match status" value="1"/>
</dbReference>
<feature type="domain" description="Glycosyl transferase family 1" evidence="2">
    <location>
        <begin position="199"/>
        <end position="355"/>
    </location>
</feature>
<proteinExistence type="predicted"/>
<reference evidence="3 4" key="1">
    <citation type="submission" date="2016-10" db="EMBL/GenBank/DDBJ databases">
        <authorList>
            <person name="de Groot N.N."/>
        </authorList>
    </citation>
    <scope>NUCLEOTIDE SEQUENCE [LARGE SCALE GENOMIC DNA]</scope>
    <source>
        <strain evidence="3 4">ATCC 51327</strain>
    </source>
</reference>
<dbReference type="GO" id="GO:0016757">
    <property type="term" value="F:glycosyltransferase activity"/>
    <property type="evidence" value="ECO:0007669"/>
    <property type="project" value="TreeGrafter"/>
</dbReference>
<evidence type="ECO:0000313" key="3">
    <source>
        <dbReference type="EMBL" id="SFL33943.1"/>
    </source>
</evidence>
<dbReference type="InterPro" id="IPR001296">
    <property type="entry name" value="Glyco_trans_1"/>
</dbReference>
<protein>
    <submittedName>
        <fullName evidence="3">Glycosyltransferase involved in cell wall bisynthesis</fullName>
    </submittedName>
</protein>
<organism evidence="3 4">
    <name type="scientific">Halanaerobium salsuginis</name>
    <dbReference type="NCBI Taxonomy" id="29563"/>
    <lineage>
        <taxon>Bacteria</taxon>
        <taxon>Bacillati</taxon>
        <taxon>Bacillota</taxon>
        <taxon>Clostridia</taxon>
        <taxon>Halanaerobiales</taxon>
        <taxon>Halanaerobiaceae</taxon>
        <taxon>Halanaerobium</taxon>
    </lineage>
</organism>
<dbReference type="PANTHER" id="PTHR46401">
    <property type="entry name" value="GLYCOSYLTRANSFERASE WBBK-RELATED"/>
    <property type="match status" value="1"/>
</dbReference>
<sequence length="381" mass="44488">MNIVYVYGRDWPGEKAGISFSTYTGYGIAESDKKNNIEMIFAKNTKKDPEEVLSDYFSLDPISNFNINLLDNSTFFSETTKFYFQALKKIIELNKNKKIDAIITRTVKFLPFLFLLKKLYGLNIFFEAHSFYLDPDLKQEYDRKKEYIYQKLFLPSFDGIICHQSQIKNLYQKYIPESNYATITYGIRTLERVNDIWENQYIGYVGSLYENKGVEDLFKAFKKIEYPGLKLLIIGGRDKRIARFENLARNLNIEDRVEITGWVDRGKVDDYLKKVKIGVVPVRDTFHGRYLTCPTKIFNYFSHGIPVVGSDLPTVKEVVTDKCGLFYKDGNIDDLTKKINKLLDSKELFYNCSDNIMEIAKNLYFKNRGKKFIDFIESVSN</sequence>
<gene>
    <name evidence="3" type="ORF">SAMN02983006_00893</name>
</gene>
<keyword evidence="1 3" id="KW-0808">Transferase</keyword>
<evidence type="ECO:0000313" key="4">
    <source>
        <dbReference type="Proteomes" id="UP000199006"/>
    </source>
</evidence>
<keyword evidence="4" id="KW-1185">Reference proteome</keyword>
<evidence type="ECO:0000259" key="2">
    <source>
        <dbReference type="Pfam" id="PF00534"/>
    </source>
</evidence>
<dbReference type="Proteomes" id="UP000199006">
    <property type="component" value="Unassembled WGS sequence"/>
</dbReference>
<evidence type="ECO:0000256" key="1">
    <source>
        <dbReference type="ARBA" id="ARBA00022679"/>
    </source>
</evidence>
<name>A0A1I4GWX5_9FIRM</name>
<dbReference type="PANTHER" id="PTHR46401:SF2">
    <property type="entry name" value="GLYCOSYLTRANSFERASE WBBK-RELATED"/>
    <property type="match status" value="1"/>
</dbReference>
<dbReference type="GO" id="GO:0009103">
    <property type="term" value="P:lipopolysaccharide biosynthetic process"/>
    <property type="evidence" value="ECO:0007669"/>
    <property type="project" value="TreeGrafter"/>
</dbReference>
<dbReference type="EMBL" id="FOTI01000008">
    <property type="protein sequence ID" value="SFL33943.1"/>
    <property type="molecule type" value="Genomic_DNA"/>
</dbReference>
<dbReference type="RefSeq" id="WP_089860327.1">
    <property type="nucleotide sequence ID" value="NZ_FOTI01000008.1"/>
</dbReference>
<dbReference type="STRING" id="29563.SAMN02983006_00893"/>
<accession>A0A1I4GWX5</accession>
<dbReference type="AlphaFoldDB" id="A0A1I4GWX5"/>
<dbReference type="Pfam" id="PF00534">
    <property type="entry name" value="Glycos_transf_1"/>
    <property type="match status" value="1"/>
</dbReference>
<dbReference type="Gene3D" id="3.40.50.2000">
    <property type="entry name" value="Glycogen Phosphorylase B"/>
    <property type="match status" value="2"/>
</dbReference>
<dbReference type="OrthoDB" id="9813214at2"/>